<evidence type="ECO:0000313" key="3">
    <source>
        <dbReference type="Proteomes" id="UP000825388"/>
    </source>
</evidence>
<proteinExistence type="predicted"/>
<comment type="caution">
    <text evidence="2">The sequence shown here is derived from an EMBL/GenBank/DDBJ whole genome shotgun (WGS) entry which is preliminary data.</text>
</comment>
<dbReference type="Proteomes" id="UP000825388">
    <property type="component" value="Unassembled WGS sequence"/>
</dbReference>
<evidence type="ECO:0000313" key="2">
    <source>
        <dbReference type="EMBL" id="MBZ3922870.1"/>
    </source>
</evidence>
<dbReference type="RefSeq" id="WP_089112160.1">
    <property type="nucleotide sequence ID" value="NZ_LOKL01000002.1"/>
</dbReference>
<reference evidence="2" key="1">
    <citation type="submission" date="2015-12" db="EMBL/GenBank/DDBJ databases">
        <authorList>
            <person name="Bansal K."/>
            <person name="Midha S."/>
            <person name="Patil P.B."/>
        </authorList>
    </citation>
    <scope>NUCLEOTIDE SEQUENCE</scope>
    <source>
        <strain evidence="2">LMG867</strain>
    </source>
</reference>
<sequence>MNENFGNSGQLPPDAGSGGDARAQFEDWAHDNAFATNRDYAGFYLSEDTYGAWLAWQHLAARQPVGEPEAVVSQETYNDNGTSDIIKPALPIGTALYTAPPAPAAVPVDGCQDAAIVEAAKLAYGLLWMGTDLTGPDLAHRARVALRDALGKQACGEGINAARATHPQPAAAAGDA</sequence>
<feature type="region of interest" description="Disordered" evidence="1">
    <location>
        <begin position="1"/>
        <end position="22"/>
    </location>
</feature>
<organism evidence="2 3">
    <name type="scientific">Xanthomonas citri pv. sesbaniae</name>
    <dbReference type="NCBI Taxonomy" id="473425"/>
    <lineage>
        <taxon>Bacteria</taxon>
        <taxon>Pseudomonadati</taxon>
        <taxon>Pseudomonadota</taxon>
        <taxon>Gammaproteobacteria</taxon>
        <taxon>Lysobacterales</taxon>
        <taxon>Lysobacteraceae</taxon>
        <taxon>Xanthomonas</taxon>
    </lineage>
</organism>
<protein>
    <submittedName>
        <fullName evidence="2">Uncharacterized protein</fullName>
    </submittedName>
</protein>
<dbReference type="InterPro" id="IPR058601">
    <property type="entry name" value="Phage_phiTE_015-like"/>
</dbReference>
<evidence type="ECO:0000256" key="1">
    <source>
        <dbReference type="SAM" id="MobiDB-lite"/>
    </source>
</evidence>
<dbReference type="EMBL" id="LOKL01000002">
    <property type="protein sequence ID" value="MBZ3922870.1"/>
    <property type="molecule type" value="Genomic_DNA"/>
</dbReference>
<dbReference type="AlphaFoldDB" id="A0AAW4RIH9"/>
<feature type="compositionally biased region" description="Polar residues" evidence="1">
    <location>
        <begin position="1"/>
        <end position="10"/>
    </location>
</feature>
<dbReference type="Pfam" id="PF26207">
    <property type="entry name" value="Phage_phiTE_015"/>
    <property type="match status" value="1"/>
</dbReference>
<name>A0AAW4RIH9_XANCI</name>
<accession>A0AAW4RIH9</accession>
<gene>
    <name evidence="2" type="ORF">Xseb_04095</name>
</gene>